<dbReference type="Proteomes" id="UP000838749">
    <property type="component" value="Unassembled WGS sequence"/>
</dbReference>
<dbReference type="PIRSF" id="PIRSF006483">
    <property type="entry name" value="Membrane_protein_YitT"/>
    <property type="match status" value="1"/>
</dbReference>
<name>A0ABN8FGZ3_9BACL</name>
<evidence type="ECO:0000313" key="7">
    <source>
        <dbReference type="EMBL" id="CAH1055672.1"/>
    </source>
</evidence>
<dbReference type="Pfam" id="PF02588">
    <property type="entry name" value="YitT_membrane"/>
    <property type="match status" value="1"/>
</dbReference>
<keyword evidence="2" id="KW-1003">Cell membrane</keyword>
<comment type="caution">
    <text evidence="7">The sequence shown here is derived from an EMBL/GenBank/DDBJ whole genome shotgun (WGS) entry which is preliminary data.</text>
</comment>
<dbReference type="InterPro" id="IPR003740">
    <property type="entry name" value="YitT"/>
</dbReference>
<evidence type="ECO:0000256" key="6">
    <source>
        <dbReference type="SAM" id="Phobius"/>
    </source>
</evidence>
<protein>
    <recommendedName>
        <fullName evidence="9">YitT family protein</fullName>
    </recommendedName>
</protein>
<gene>
    <name evidence="7" type="ORF">PAECIP111894_01824</name>
</gene>
<keyword evidence="4 6" id="KW-1133">Transmembrane helix</keyword>
<proteinExistence type="predicted"/>
<feature type="transmembrane region" description="Helical" evidence="6">
    <location>
        <begin position="88"/>
        <end position="111"/>
    </location>
</feature>
<sequence>MLDKVFKLKKRHTAKLSQKLSLPTKMNKVVSPAKGGKTLQTKTTQHKQLRKTSVFRVLTVIAGALLAAVGLELFLIPHGLVVGGITGLSALFAHTTEMRLGLFLFLFNLPFIFMSRKQVNLRFALYTVLGLACLTIASLALHRFPAVISDPLPAAMAGGICLGLGIGISVRFGGVNKHASDQGYSLLSGGPPKSIEVVIMILNCAILLIAGTLFGWEQAMYSIIAYLLAFEGVRFSLRGLSDSRAAWITSNCCMDIQEALENSLNREVGLAEGSGQNGELSTLFCLINKMEEHQLRTIVLNCDPDSQIVLKSAASDQRLSNLPS</sequence>
<feature type="transmembrane region" description="Helical" evidence="6">
    <location>
        <begin position="54"/>
        <end position="76"/>
    </location>
</feature>
<evidence type="ECO:0000313" key="8">
    <source>
        <dbReference type="Proteomes" id="UP000838749"/>
    </source>
</evidence>
<organism evidence="7 8">
    <name type="scientific">Paenibacillus pseudetheri</name>
    <dbReference type="NCBI Taxonomy" id="2897682"/>
    <lineage>
        <taxon>Bacteria</taxon>
        <taxon>Bacillati</taxon>
        <taxon>Bacillota</taxon>
        <taxon>Bacilli</taxon>
        <taxon>Bacillales</taxon>
        <taxon>Paenibacillaceae</taxon>
        <taxon>Paenibacillus</taxon>
    </lineage>
</organism>
<keyword evidence="8" id="KW-1185">Reference proteome</keyword>
<dbReference type="PANTHER" id="PTHR33545:SF3">
    <property type="entry name" value="UPF0750 MEMBRANE PROTEIN YQFU"/>
    <property type="match status" value="1"/>
</dbReference>
<comment type="subcellular location">
    <subcellularLocation>
        <location evidence="1">Cell membrane</location>
        <topology evidence="1">Multi-pass membrane protein</topology>
    </subcellularLocation>
</comment>
<feature type="transmembrane region" description="Helical" evidence="6">
    <location>
        <begin position="154"/>
        <end position="174"/>
    </location>
</feature>
<keyword evidence="3 6" id="KW-0812">Transmembrane</keyword>
<accession>A0ABN8FGZ3</accession>
<dbReference type="InterPro" id="IPR051461">
    <property type="entry name" value="UPF0750_membrane"/>
</dbReference>
<evidence type="ECO:0008006" key="9">
    <source>
        <dbReference type="Google" id="ProtNLM"/>
    </source>
</evidence>
<evidence type="ECO:0000256" key="4">
    <source>
        <dbReference type="ARBA" id="ARBA00022989"/>
    </source>
</evidence>
<feature type="transmembrane region" description="Helical" evidence="6">
    <location>
        <begin position="195"/>
        <end position="214"/>
    </location>
</feature>
<dbReference type="EMBL" id="CAKMAB010000007">
    <property type="protein sequence ID" value="CAH1055672.1"/>
    <property type="molecule type" value="Genomic_DNA"/>
</dbReference>
<evidence type="ECO:0000256" key="2">
    <source>
        <dbReference type="ARBA" id="ARBA00022475"/>
    </source>
</evidence>
<evidence type="ECO:0000256" key="5">
    <source>
        <dbReference type="ARBA" id="ARBA00023136"/>
    </source>
</evidence>
<evidence type="ECO:0000256" key="3">
    <source>
        <dbReference type="ARBA" id="ARBA00022692"/>
    </source>
</evidence>
<keyword evidence="5 6" id="KW-0472">Membrane</keyword>
<dbReference type="PANTHER" id="PTHR33545">
    <property type="entry name" value="UPF0750 MEMBRANE PROTEIN YITT-RELATED"/>
    <property type="match status" value="1"/>
</dbReference>
<reference evidence="7" key="1">
    <citation type="submission" date="2021-12" db="EMBL/GenBank/DDBJ databases">
        <authorList>
            <person name="Criscuolo A."/>
        </authorList>
    </citation>
    <scope>NUCLEOTIDE SEQUENCE</scope>
    <source>
        <strain evidence="7">CIP111894</strain>
    </source>
</reference>
<feature type="transmembrane region" description="Helical" evidence="6">
    <location>
        <begin position="123"/>
        <end position="142"/>
    </location>
</feature>
<evidence type="ECO:0000256" key="1">
    <source>
        <dbReference type="ARBA" id="ARBA00004651"/>
    </source>
</evidence>